<sequence length="165" mass="17618">MAGDIHAERAAALPDRTALLALEEVAHELGRTHPTGLTTAYQAQEVLTALFAQAGAGSPPLPPDDPAAAARRVLAALVREEGARNLVEEVLADPPEDDQMGGDDLVTDLTVLAGVIAFLRLHVTFRFKHDDGRNTVEFGLEKKPLNDGTLAALVRTVLSLMNREP</sequence>
<name>A0ABY9HND0_9ACTN</name>
<evidence type="ECO:0000313" key="2">
    <source>
        <dbReference type="Proteomes" id="UP001239522"/>
    </source>
</evidence>
<dbReference type="EMBL" id="CP120997">
    <property type="protein sequence ID" value="WLQ36048.1"/>
    <property type="molecule type" value="Genomic_DNA"/>
</dbReference>
<dbReference type="RefSeq" id="WP_306057080.1">
    <property type="nucleotide sequence ID" value="NZ_CP120997.1"/>
</dbReference>
<keyword evidence="2" id="KW-1185">Reference proteome</keyword>
<organism evidence="1 2">
    <name type="scientific">Streptomyces castrisilvae</name>
    <dbReference type="NCBI Taxonomy" id="3033811"/>
    <lineage>
        <taxon>Bacteria</taxon>
        <taxon>Bacillati</taxon>
        <taxon>Actinomycetota</taxon>
        <taxon>Actinomycetes</taxon>
        <taxon>Kitasatosporales</taxon>
        <taxon>Streptomycetaceae</taxon>
        <taxon>Streptomyces</taxon>
    </lineage>
</organism>
<protein>
    <submittedName>
        <fullName evidence="1">Uncharacterized protein</fullName>
    </submittedName>
</protein>
<reference evidence="1 2" key="1">
    <citation type="submission" date="2023-03" db="EMBL/GenBank/DDBJ databases">
        <title>Isolation and description of six Streptomyces strains from soil environments, able to metabolize different microbial glucans.</title>
        <authorList>
            <person name="Widen T."/>
            <person name="Larsbrink J."/>
        </authorList>
    </citation>
    <scope>NUCLEOTIDE SEQUENCE [LARGE SCALE GENOMIC DNA]</scope>
    <source>
        <strain evidence="1 2">Mut1</strain>
    </source>
</reference>
<accession>A0ABY9HND0</accession>
<proteinExistence type="predicted"/>
<evidence type="ECO:0000313" key="1">
    <source>
        <dbReference type="EMBL" id="WLQ36048.1"/>
    </source>
</evidence>
<gene>
    <name evidence="1" type="ORF">P8A18_22600</name>
</gene>
<dbReference type="Proteomes" id="UP001239522">
    <property type="component" value="Chromosome"/>
</dbReference>